<evidence type="ECO:0000313" key="1">
    <source>
        <dbReference type="EMBL" id="TAA25751.1"/>
    </source>
</evidence>
<sequence>MRFTGILFAALLVSACTGPGAKDLDGAQLVKALEQQVKLPQDASPLSDYTRYYKLTAEGVLVGVYIKGFDGGDRQAHLVSERELPLILDGGCNVIHVQYDPGANKVLRVFCNGIA</sequence>
<dbReference type="AlphaFoldDB" id="A0A4Q8LAS6"/>
<dbReference type="Proteomes" id="UP000292627">
    <property type="component" value="Unassembled WGS sequence"/>
</dbReference>
<dbReference type="PROSITE" id="PS51257">
    <property type="entry name" value="PROKAR_LIPOPROTEIN"/>
    <property type="match status" value="1"/>
</dbReference>
<dbReference type="EMBL" id="SHMC01000003">
    <property type="protein sequence ID" value="TAA25751.1"/>
    <property type="molecule type" value="Genomic_DNA"/>
</dbReference>
<dbReference type="OrthoDB" id="7584185at2"/>
<protein>
    <recommendedName>
        <fullName evidence="3">Lipoprotein</fullName>
    </recommendedName>
</protein>
<proteinExistence type="predicted"/>
<gene>
    <name evidence="1" type="ORF">EA660_09960</name>
</gene>
<accession>A0A4Q8LAS6</accession>
<comment type="caution">
    <text evidence="1">The sequence shown here is derived from an EMBL/GenBank/DDBJ whole genome shotgun (WGS) entry which is preliminary data.</text>
</comment>
<organism evidence="1 2">
    <name type="scientific">Pseudoxanthomonas winnipegensis</name>
    <dbReference type="NCBI Taxonomy" id="2480810"/>
    <lineage>
        <taxon>Bacteria</taxon>
        <taxon>Pseudomonadati</taxon>
        <taxon>Pseudomonadota</taxon>
        <taxon>Gammaproteobacteria</taxon>
        <taxon>Lysobacterales</taxon>
        <taxon>Lysobacteraceae</taxon>
        <taxon>Pseudoxanthomonas</taxon>
    </lineage>
</organism>
<reference evidence="1 2" key="1">
    <citation type="submission" date="2019-02" db="EMBL/GenBank/DDBJ databases">
        <title>WGS of Pseudoxanthomonas species novum from clinical isolates.</title>
        <authorList>
            <person name="Bernier A.-M."/>
            <person name="Bernard K."/>
            <person name="Vachon A."/>
        </authorList>
    </citation>
    <scope>NUCLEOTIDE SEQUENCE [LARGE SCALE GENOMIC DNA]</scope>
    <source>
        <strain evidence="1 2">NML171200</strain>
    </source>
</reference>
<dbReference type="RefSeq" id="WP_130551370.1">
    <property type="nucleotide sequence ID" value="NZ_SHMC01000003.1"/>
</dbReference>
<evidence type="ECO:0000313" key="2">
    <source>
        <dbReference type="Proteomes" id="UP000292627"/>
    </source>
</evidence>
<name>A0A4Q8LAS6_9GAMM</name>
<evidence type="ECO:0008006" key="3">
    <source>
        <dbReference type="Google" id="ProtNLM"/>
    </source>
</evidence>